<keyword evidence="3" id="KW-1185">Reference proteome</keyword>
<dbReference type="PANTHER" id="PTHR22742">
    <property type="entry name" value="EXPANSION, ISOFORM A-RELATED"/>
    <property type="match status" value="1"/>
</dbReference>
<gene>
    <name evidence="2" type="ORF">NOO_LOCUS7125</name>
</gene>
<dbReference type="PANTHER" id="PTHR22742:SF2">
    <property type="entry name" value="EXPANSION, ISOFORM A-RELATED"/>
    <property type="match status" value="1"/>
</dbReference>
<evidence type="ECO:0000313" key="4">
    <source>
        <dbReference type="WBParaSite" id="nOo.2.0.1.t07125-RA"/>
    </source>
</evidence>
<dbReference type="InterPro" id="IPR008984">
    <property type="entry name" value="SMAD_FHA_dom_sf"/>
</dbReference>
<dbReference type="InterPro" id="IPR001132">
    <property type="entry name" value="SMAD_dom_Dwarfin-type"/>
</dbReference>
<reference evidence="4" key="1">
    <citation type="submission" date="2016-06" db="UniProtKB">
        <authorList>
            <consortium name="WormBaseParasite"/>
        </authorList>
    </citation>
    <scope>IDENTIFICATION</scope>
</reference>
<evidence type="ECO:0000313" key="3">
    <source>
        <dbReference type="Proteomes" id="UP000271087"/>
    </source>
</evidence>
<proteinExistence type="predicted"/>
<dbReference type="PROSITE" id="PS51076">
    <property type="entry name" value="MH2"/>
    <property type="match status" value="1"/>
</dbReference>
<dbReference type="GO" id="GO:0006355">
    <property type="term" value="P:regulation of DNA-templated transcription"/>
    <property type="evidence" value="ECO:0007669"/>
    <property type="project" value="InterPro"/>
</dbReference>
<sequence length="361" mass="41490">MAFCRSTLIERLLNSNNDQRTTTNLGILRSWNDIDSFERDNIMEVYRKLSNIEEQIWGKLIVMERNIRSAKAYLRSRIITIDGSETEFDGLRIGLQRFENSYRDDGTIRAFEIFEKGVKMKIDDIGNIWLKCTEGSVFVSGILGEITVKNDPVKIFDLKILKEFVLRHNDFDDSARDRYSRMAITYAHIDKPTDPLSSALWFAVIHLTALEMIQILLPSNSASNTPSPSTSTELHSINHCDGYLQSGNMDTNCNGRVVSSRGGAYKKINRESNIYLSPRNAINSEQEQRKEKGRSLLNLNDLDRLHNPVYFRKERENRGGAGHKRLNHFIQHISASPLTPYYSSNINWRSRSETSLCCERL</sequence>
<dbReference type="WBParaSite" id="nOo.2.0.1.t07125-RA">
    <property type="protein sequence ID" value="nOo.2.0.1.t07125-RA"/>
    <property type="gene ID" value="nOo.2.0.1.g07125"/>
</dbReference>
<dbReference type="GO" id="GO:0051239">
    <property type="term" value="P:regulation of multicellular organismal process"/>
    <property type="evidence" value="ECO:0007669"/>
    <property type="project" value="UniProtKB-ARBA"/>
</dbReference>
<dbReference type="AlphaFoldDB" id="A0A182EGA4"/>
<dbReference type="SUPFAM" id="SSF49879">
    <property type="entry name" value="SMAD/FHA domain"/>
    <property type="match status" value="1"/>
</dbReference>
<feature type="domain" description="MH2" evidence="1">
    <location>
        <begin position="57"/>
        <end position="231"/>
    </location>
</feature>
<dbReference type="InterPro" id="IPR017855">
    <property type="entry name" value="SMAD-like_dom_sf"/>
</dbReference>
<accession>A0A182EGA4</accession>
<dbReference type="OrthoDB" id="5973987at2759"/>
<evidence type="ECO:0000259" key="1">
    <source>
        <dbReference type="PROSITE" id="PS51076"/>
    </source>
</evidence>
<dbReference type="SMART" id="SM00524">
    <property type="entry name" value="DWB"/>
    <property type="match status" value="1"/>
</dbReference>
<reference evidence="2 3" key="2">
    <citation type="submission" date="2018-08" db="EMBL/GenBank/DDBJ databases">
        <authorList>
            <person name="Laetsch R D."/>
            <person name="Stevens L."/>
            <person name="Kumar S."/>
            <person name="Blaxter L. M."/>
        </authorList>
    </citation>
    <scope>NUCLEOTIDE SEQUENCE [LARGE SCALE GENOMIC DNA]</scope>
</reference>
<dbReference type="Gene3D" id="2.60.200.10">
    <property type="match status" value="1"/>
</dbReference>
<organism evidence="4">
    <name type="scientific">Onchocerca ochengi</name>
    <name type="common">Filarial nematode worm</name>
    <dbReference type="NCBI Taxonomy" id="42157"/>
    <lineage>
        <taxon>Eukaryota</taxon>
        <taxon>Metazoa</taxon>
        <taxon>Ecdysozoa</taxon>
        <taxon>Nematoda</taxon>
        <taxon>Chromadorea</taxon>
        <taxon>Rhabditida</taxon>
        <taxon>Spirurina</taxon>
        <taxon>Spiruromorpha</taxon>
        <taxon>Filarioidea</taxon>
        <taxon>Onchocercidae</taxon>
        <taxon>Onchocerca</taxon>
    </lineage>
</organism>
<evidence type="ECO:0000313" key="2">
    <source>
        <dbReference type="EMBL" id="VDK85004.1"/>
    </source>
</evidence>
<dbReference type="EMBL" id="UYRW01002416">
    <property type="protein sequence ID" value="VDK85004.1"/>
    <property type="molecule type" value="Genomic_DNA"/>
</dbReference>
<dbReference type="GO" id="GO:0050793">
    <property type="term" value="P:regulation of developmental process"/>
    <property type="evidence" value="ECO:0007669"/>
    <property type="project" value="UniProtKB-ARBA"/>
</dbReference>
<dbReference type="GO" id="GO:0009791">
    <property type="term" value="P:post-embryonic development"/>
    <property type="evidence" value="ECO:0007669"/>
    <property type="project" value="UniProtKB-ARBA"/>
</dbReference>
<dbReference type="Pfam" id="PF03166">
    <property type="entry name" value="MH2"/>
    <property type="match status" value="1"/>
</dbReference>
<name>A0A182EGA4_ONCOC</name>
<dbReference type="Proteomes" id="UP000271087">
    <property type="component" value="Unassembled WGS sequence"/>
</dbReference>
<protein>
    <submittedName>
        <fullName evidence="4">MH2 domain-containing protein</fullName>
    </submittedName>
</protein>